<name>A0ABU1UMF1_9ACTN</name>
<dbReference type="PANTHER" id="PTHR43798">
    <property type="entry name" value="MONOACYLGLYCEROL LIPASE"/>
    <property type="match status" value="1"/>
</dbReference>
<dbReference type="RefSeq" id="WP_309968008.1">
    <property type="nucleotide sequence ID" value="NZ_JAVDWH010000001.1"/>
</dbReference>
<dbReference type="Pfam" id="PF00561">
    <property type="entry name" value="Abhydrolase_1"/>
    <property type="match status" value="1"/>
</dbReference>
<comment type="caution">
    <text evidence="3">The sequence shown here is derived from an EMBL/GenBank/DDBJ whole genome shotgun (WGS) entry which is preliminary data.</text>
</comment>
<keyword evidence="1" id="KW-0378">Hydrolase</keyword>
<sequence>MPTATVNGVELYYEERGSGPPLLLMHGTGAYADLWNPVLDGLARTYRVIAYDRRGFGRSSSAPRQGLAAQAKDAVALLKALGAAPAAVVGWSGGGVVALDLAASAPECVSELFLAEPAAHMSTHLTRSAFAMQTRASVQRYLRRSPGAAAQTMYRWASGSTSGGNTFDTLPEAWRDQMTENGPSTVREMDQLLRPFPSRKAIRSIACPVTILEGELSDPAFKIADAFVKRLIPHAKVISLPGAAHFLHIDQPQLWVDAITPAST</sequence>
<dbReference type="Proteomes" id="UP001257739">
    <property type="component" value="Unassembled WGS sequence"/>
</dbReference>
<organism evidence="3 4">
    <name type="scientific">Aeromicrobium panaciterrae</name>
    <dbReference type="NCBI Taxonomy" id="363861"/>
    <lineage>
        <taxon>Bacteria</taxon>
        <taxon>Bacillati</taxon>
        <taxon>Actinomycetota</taxon>
        <taxon>Actinomycetes</taxon>
        <taxon>Propionibacteriales</taxon>
        <taxon>Nocardioidaceae</taxon>
        <taxon>Aeromicrobium</taxon>
    </lineage>
</organism>
<dbReference type="SUPFAM" id="SSF53474">
    <property type="entry name" value="alpha/beta-Hydrolases"/>
    <property type="match status" value="1"/>
</dbReference>
<dbReference type="Gene3D" id="3.40.50.1820">
    <property type="entry name" value="alpha/beta hydrolase"/>
    <property type="match status" value="1"/>
</dbReference>
<evidence type="ECO:0000313" key="3">
    <source>
        <dbReference type="EMBL" id="MDR7086352.1"/>
    </source>
</evidence>
<accession>A0ABU1UMF1</accession>
<dbReference type="PRINTS" id="PR00111">
    <property type="entry name" value="ABHYDROLASE"/>
</dbReference>
<evidence type="ECO:0000313" key="4">
    <source>
        <dbReference type="Proteomes" id="UP001257739"/>
    </source>
</evidence>
<gene>
    <name evidence="3" type="ORF">J2X11_001191</name>
</gene>
<protein>
    <submittedName>
        <fullName evidence="3">Pimeloyl-ACP methyl ester carboxylesterase</fullName>
    </submittedName>
</protein>
<dbReference type="InterPro" id="IPR029058">
    <property type="entry name" value="AB_hydrolase_fold"/>
</dbReference>
<evidence type="ECO:0000256" key="1">
    <source>
        <dbReference type="ARBA" id="ARBA00022801"/>
    </source>
</evidence>
<keyword evidence="4" id="KW-1185">Reference proteome</keyword>
<dbReference type="InterPro" id="IPR000073">
    <property type="entry name" value="AB_hydrolase_1"/>
</dbReference>
<reference evidence="3 4" key="1">
    <citation type="submission" date="2023-07" db="EMBL/GenBank/DDBJ databases">
        <title>Sorghum-associated microbial communities from plants grown in Nebraska, USA.</title>
        <authorList>
            <person name="Schachtman D."/>
        </authorList>
    </citation>
    <scope>NUCLEOTIDE SEQUENCE [LARGE SCALE GENOMIC DNA]</scope>
    <source>
        <strain evidence="3 4">BE248</strain>
    </source>
</reference>
<dbReference type="InterPro" id="IPR050266">
    <property type="entry name" value="AB_hydrolase_sf"/>
</dbReference>
<proteinExistence type="predicted"/>
<dbReference type="PANTHER" id="PTHR43798:SF31">
    <property type="entry name" value="AB HYDROLASE SUPERFAMILY PROTEIN YCLE"/>
    <property type="match status" value="1"/>
</dbReference>
<dbReference type="EMBL" id="JAVDWH010000001">
    <property type="protein sequence ID" value="MDR7086352.1"/>
    <property type="molecule type" value="Genomic_DNA"/>
</dbReference>
<feature type="domain" description="AB hydrolase-1" evidence="2">
    <location>
        <begin position="20"/>
        <end position="251"/>
    </location>
</feature>
<evidence type="ECO:0000259" key="2">
    <source>
        <dbReference type="Pfam" id="PF00561"/>
    </source>
</evidence>